<feature type="compositionally biased region" description="Polar residues" evidence="7">
    <location>
        <begin position="458"/>
        <end position="468"/>
    </location>
</feature>
<keyword evidence="3 6" id="KW-0547">Nucleotide-binding</keyword>
<comment type="similarity">
    <text evidence="1 6">Belongs to the hexokinase family.</text>
</comment>
<evidence type="ECO:0000256" key="5">
    <source>
        <dbReference type="ARBA" id="ARBA00022840"/>
    </source>
</evidence>
<dbReference type="GO" id="GO:0019158">
    <property type="term" value="F:mannokinase activity"/>
    <property type="evidence" value="ECO:0007669"/>
    <property type="project" value="TreeGrafter"/>
</dbReference>
<dbReference type="GO" id="GO:0006096">
    <property type="term" value="P:glycolytic process"/>
    <property type="evidence" value="ECO:0007669"/>
    <property type="project" value="UniProtKB-UniPathway"/>
</dbReference>
<dbReference type="InterPro" id="IPR001312">
    <property type="entry name" value="Hexokinase"/>
</dbReference>
<dbReference type="GO" id="GO:0005536">
    <property type="term" value="F:D-glucose binding"/>
    <property type="evidence" value="ECO:0007669"/>
    <property type="project" value="InterPro"/>
</dbReference>
<keyword evidence="6" id="KW-0324">Glycolysis</keyword>
<evidence type="ECO:0000256" key="2">
    <source>
        <dbReference type="ARBA" id="ARBA00022679"/>
    </source>
</evidence>
<sequence length="605" mass="65019">MTAQTSPPDPRLAAFLRPLAVDGDRVDALSREFALTFTHLAAESTNQFLSTPISESILLPFTKKKRNQGRYLAIDIGGTNLRVGFIELLGDESESLPAPLTSQPNGWSQNGTSSTAKQQANANAGPWSTPSGTIQQNAAPCLRRLHERSWSIQDQLKSENAGSLFAWIGGCIASVVREGCNSFNLPRDVPLPMGVTFSFPMEQDSLSEAKLMSMGKGFTITSKLDLGSHLVKGYEKSRADRLDDVLPPITVAAIANDAVSTLVSFVYEVPARANQKAAMGIICGTGSNATLLMKRSKLHPSKRPKTVRTGALWKGTENGRSDNNNNNDDDDEVRIAVNTEWSINGTAPAMRAVGLISPWDDQLSQTVESPGFQPLEYMTAGRYLGELGRIMLVDYVTRVLGQDETVLPRKFLRRFEPHNTTFLSHYRPGMPQSLLAMLEAEFPTTDGGQVNNPPNGQLNGHANGRTHSNGGGGAAAHASPGFHWTDEIAEALYYIAKAIETRAAGIIAAAIVGLLDCADELPPSHGAVCSSQGPLELVVGYTGGCITNFQDYLVDCQKFLDDLVKRRYGGAPPIRIVLRPCHDGGIKGAGILVPASLASQGLLKA</sequence>
<name>A0A167MWT2_9HYPO</name>
<feature type="domain" description="Hexokinase C-terminal" evidence="9">
    <location>
        <begin position="279"/>
        <end position="593"/>
    </location>
</feature>
<dbReference type="GO" id="GO:0004340">
    <property type="term" value="F:glucokinase activity"/>
    <property type="evidence" value="ECO:0007669"/>
    <property type="project" value="TreeGrafter"/>
</dbReference>
<evidence type="ECO:0000313" key="10">
    <source>
        <dbReference type="EMBL" id="OAA54848.1"/>
    </source>
</evidence>
<organism evidence="10 11">
    <name type="scientific">Niveomyces insectorum RCEF 264</name>
    <dbReference type="NCBI Taxonomy" id="1081102"/>
    <lineage>
        <taxon>Eukaryota</taxon>
        <taxon>Fungi</taxon>
        <taxon>Dikarya</taxon>
        <taxon>Ascomycota</taxon>
        <taxon>Pezizomycotina</taxon>
        <taxon>Sordariomycetes</taxon>
        <taxon>Hypocreomycetidae</taxon>
        <taxon>Hypocreales</taxon>
        <taxon>Cordycipitaceae</taxon>
        <taxon>Niveomyces</taxon>
    </lineage>
</organism>
<evidence type="ECO:0000259" key="9">
    <source>
        <dbReference type="Pfam" id="PF03727"/>
    </source>
</evidence>
<dbReference type="PRINTS" id="PR00475">
    <property type="entry name" value="HEXOKINASE"/>
</dbReference>
<feature type="region of interest" description="Disordered" evidence="7">
    <location>
        <begin position="312"/>
        <end position="331"/>
    </location>
</feature>
<dbReference type="InterPro" id="IPR022672">
    <property type="entry name" value="Hexokinase_N"/>
</dbReference>
<dbReference type="GO" id="GO:0006013">
    <property type="term" value="P:mannose metabolic process"/>
    <property type="evidence" value="ECO:0007669"/>
    <property type="project" value="TreeGrafter"/>
</dbReference>
<evidence type="ECO:0000256" key="7">
    <source>
        <dbReference type="SAM" id="MobiDB-lite"/>
    </source>
</evidence>
<dbReference type="GO" id="GO:0001678">
    <property type="term" value="P:intracellular glucose homeostasis"/>
    <property type="evidence" value="ECO:0007669"/>
    <property type="project" value="InterPro"/>
</dbReference>
<dbReference type="PROSITE" id="PS51748">
    <property type="entry name" value="HEXOKINASE_2"/>
    <property type="match status" value="1"/>
</dbReference>
<feature type="region of interest" description="Disordered" evidence="7">
    <location>
        <begin position="97"/>
        <end position="133"/>
    </location>
</feature>
<dbReference type="EC" id="2.7.1.-" evidence="6"/>
<gene>
    <name evidence="10" type="ORF">SPI_08719</name>
</gene>
<dbReference type="EMBL" id="AZHD01000022">
    <property type="protein sequence ID" value="OAA54848.1"/>
    <property type="molecule type" value="Genomic_DNA"/>
</dbReference>
<evidence type="ECO:0000256" key="6">
    <source>
        <dbReference type="RuleBase" id="RU362007"/>
    </source>
</evidence>
<dbReference type="OrthoDB" id="419537at2759"/>
<dbReference type="GO" id="GO:0005829">
    <property type="term" value="C:cytosol"/>
    <property type="evidence" value="ECO:0007669"/>
    <property type="project" value="TreeGrafter"/>
</dbReference>
<dbReference type="InterPro" id="IPR022673">
    <property type="entry name" value="Hexokinase_C"/>
</dbReference>
<evidence type="ECO:0000313" key="11">
    <source>
        <dbReference type="Proteomes" id="UP000076874"/>
    </source>
</evidence>
<dbReference type="UniPathway" id="UPA00109">
    <property type="reaction ID" value="UER00180"/>
</dbReference>
<dbReference type="GO" id="GO:0006006">
    <property type="term" value="P:glucose metabolic process"/>
    <property type="evidence" value="ECO:0007669"/>
    <property type="project" value="TreeGrafter"/>
</dbReference>
<dbReference type="CDD" id="cd24000">
    <property type="entry name" value="ASKHA_NBD_HK"/>
    <property type="match status" value="1"/>
</dbReference>
<dbReference type="AlphaFoldDB" id="A0A167MWT2"/>
<keyword evidence="4 6" id="KW-0418">Kinase</keyword>
<evidence type="ECO:0000256" key="3">
    <source>
        <dbReference type="ARBA" id="ARBA00022741"/>
    </source>
</evidence>
<keyword evidence="11" id="KW-1185">Reference proteome</keyword>
<dbReference type="InterPro" id="IPR043129">
    <property type="entry name" value="ATPase_NBD"/>
</dbReference>
<feature type="compositionally biased region" description="Polar residues" evidence="7">
    <location>
        <begin position="100"/>
        <end position="133"/>
    </location>
</feature>
<dbReference type="GO" id="GO:0005739">
    <property type="term" value="C:mitochondrion"/>
    <property type="evidence" value="ECO:0007669"/>
    <property type="project" value="TreeGrafter"/>
</dbReference>
<feature type="domain" description="Hexokinase N-terminal" evidence="8">
    <location>
        <begin position="145"/>
        <end position="267"/>
    </location>
</feature>
<proteinExistence type="inferred from homology"/>
<dbReference type="GO" id="GO:0005524">
    <property type="term" value="F:ATP binding"/>
    <property type="evidence" value="ECO:0007669"/>
    <property type="project" value="UniProtKB-UniRule"/>
</dbReference>
<dbReference type="PANTHER" id="PTHR19443">
    <property type="entry name" value="HEXOKINASE"/>
    <property type="match status" value="1"/>
</dbReference>
<feature type="domain" description="Hexokinase N-terminal" evidence="8">
    <location>
        <begin position="13"/>
        <end position="92"/>
    </location>
</feature>
<feature type="region of interest" description="Disordered" evidence="7">
    <location>
        <begin position="458"/>
        <end position="477"/>
    </location>
</feature>
<dbReference type="Gene3D" id="3.40.367.20">
    <property type="match status" value="1"/>
</dbReference>
<dbReference type="Gene3D" id="3.30.420.40">
    <property type="match status" value="1"/>
</dbReference>
<dbReference type="STRING" id="1081102.A0A167MWT2"/>
<accession>A0A167MWT2</accession>
<reference evidence="10 11" key="1">
    <citation type="journal article" date="2016" name="Genome Biol. Evol.">
        <title>Divergent and convergent evolution of fungal pathogenicity.</title>
        <authorList>
            <person name="Shang Y."/>
            <person name="Xiao G."/>
            <person name="Zheng P."/>
            <person name="Cen K."/>
            <person name="Zhan S."/>
            <person name="Wang C."/>
        </authorList>
    </citation>
    <scope>NUCLEOTIDE SEQUENCE [LARGE SCALE GENOMIC DNA]</scope>
    <source>
        <strain evidence="10 11">RCEF 264</strain>
    </source>
</reference>
<comment type="caution">
    <text evidence="10">The sequence shown here is derived from an EMBL/GenBank/DDBJ whole genome shotgun (WGS) entry which is preliminary data.</text>
</comment>
<dbReference type="Proteomes" id="UP000076874">
    <property type="component" value="Unassembled WGS sequence"/>
</dbReference>
<protein>
    <recommendedName>
        <fullName evidence="6">Phosphotransferase</fullName>
        <ecNumber evidence="6">2.7.1.-</ecNumber>
    </recommendedName>
</protein>
<evidence type="ECO:0000256" key="1">
    <source>
        <dbReference type="ARBA" id="ARBA00009225"/>
    </source>
</evidence>
<evidence type="ECO:0000256" key="4">
    <source>
        <dbReference type="ARBA" id="ARBA00022777"/>
    </source>
</evidence>
<keyword evidence="5 6" id="KW-0067">ATP-binding</keyword>
<keyword evidence="2 6" id="KW-0808">Transferase</keyword>
<dbReference type="Pfam" id="PF03727">
    <property type="entry name" value="Hexokinase_2"/>
    <property type="match status" value="1"/>
</dbReference>
<dbReference type="Pfam" id="PF00349">
    <property type="entry name" value="Hexokinase_1"/>
    <property type="match status" value="2"/>
</dbReference>
<evidence type="ECO:0000259" key="8">
    <source>
        <dbReference type="Pfam" id="PF00349"/>
    </source>
</evidence>
<dbReference type="PANTHER" id="PTHR19443:SF29">
    <property type="entry name" value="PHOSPHOTRANSFERASE"/>
    <property type="match status" value="1"/>
</dbReference>
<dbReference type="GO" id="GO:0008865">
    <property type="term" value="F:fructokinase activity"/>
    <property type="evidence" value="ECO:0007669"/>
    <property type="project" value="TreeGrafter"/>
</dbReference>
<dbReference type="SUPFAM" id="SSF53067">
    <property type="entry name" value="Actin-like ATPase domain"/>
    <property type="match status" value="3"/>
</dbReference>